<evidence type="ECO:0000256" key="1">
    <source>
        <dbReference type="SAM" id="MobiDB-lite"/>
    </source>
</evidence>
<dbReference type="OrthoDB" id="2677932at2"/>
<dbReference type="Proteomes" id="UP000306628">
    <property type="component" value="Unassembled WGS sequence"/>
</dbReference>
<proteinExistence type="predicted"/>
<feature type="region of interest" description="Disordered" evidence="1">
    <location>
        <begin position="215"/>
        <end position="244"/>
    </location>
</feature>
<name>A0A5S4GK94_9ACTN</name>
<evidence type="ECO:0000313" key="2">
    <source>
        <dbReference type="EMBL" id="TMR33388.1"/>
    </source>
</evidence>
<dbReference type="EMBL" id="VCKX01000057">
    <property type="protein sequence ID" value="TMR33388.1"/>
    <property type="molecule type" value="Genomic_DNA"/>
</dbReference>
<dbReference type="AlphaFoldDB" id="A0A5S4GK94"/>
<reference evidence="2 3" key="1">
    <citation type="submission" date="2019-05" db="EMBL/GenBank/DDBJ databases">
        <title>Draft genome sequence of Nonomuraea zeae DSM 100528.</title>
        <authorList>
            <person name="Saricaoglu S."/>
            <person name="Isik K."/>
        </authorList>
    </citation>
    <scope>NUCLEOTIDE SEQUENCE [LARGE SCALE GENOMIC DNA]</scope>
    <source>
        <strain evidence="2 3">DSM 100528</strain>
    </source>
</reference>
<comment type="caution">
    <text evidence="2">The sequence shown here is derived from an EMBL/GenBank/DDBJ whole genome shotgun (WGS) entry which is preliminary data.</text>
</comment>
<gene>
    <name evidence="2" type="ORF">ETD85_20005</name>
</gene>
<sequence length="244" mass="25467">MSWPLIDEVALHEAGTKRISFALTAVRVSSAAGTHAARTTTRNAGEGVRAFDGDWHDTSARSGDAITAALLIGGALRLSAMIVPAMKVALIVVLLRLALNLARLATASGPTGGASLAAVPAIVGDARTAGRETVRKMGDLLGRSTSCLFDRASALLRRPPAKVGAGAIPPGKRPPTPVRSPDNYLEAAADKSVDVKSITPYPIWRRDRAPVYRAADRSTAPSHSLTTSPVIGAAGARRRRSKRA</sequence>
<keyword evidence="3" id="KW-1185">Reference proteome</keyword>
<feature type="region of interest" description="Disordered" evidence="1">
    <location>
        <begin position="163"/>
        <end position="182"/>
    </location>
</feature>
<accession>A0A5S4GK94</accession>
<protein>
    <submittedName>
        <fullName evidence="2">Uncharacterized protein</fullName>
    </submittedName>
</protein>
<organism evidence="2 3">
    <name type="scientific">Nonomuraea zeae</name>
    <dbReference type="NCBI Taxonomy" id="1642303"/>
    <lineage>
        <taxon>Bacteria</taxon>
        <taxon>Bacillati</taxon>
        <taxon>Actinomycetota</taxon>
        <taxon>Actinomycetes</taxon>
        <taxon>Streptosporangiales</taxon>
        <taxon>Streptosporangiaceae</taxon>
        <taxon>Nonomuraea</taxon>
    </lineage>
</organism>
<feature type="compositionally biased region" description="Polar residues" evidence="1">
    <location>
        <begin position="219"/>
        <end position="229"/>
    </location>
</feature>
<dbReference type="RefSeq" id="WP_138691265.1">
    <property type="nucleotide sequence ID" value="NZ_JBHSAZ010000114.1"/>
</dbReference>
<evidence type="ECO:0000313" key="3">
    <source>
        <dbReference type="Proteomes" id="UP000306628"/>
    </source>
</evidence>